<protein>
    <submittedName>
        <fullName evidence="2">Uncharacterized protein</fullName>
    </submittedName>
</protein>
<evidence type="ECO:0000313" key="3">
    <source>
        <dbReference type="Proteomes" id="UP000245956"/>
    </source>
</evidence>
<proteinExistence type="predicted"/>
<dbReference type="EMBL" id="LCWV01000001">
    <property type="protein sequence ID" value="PWI76140.1"/>
    <property type="molecule type" value="Genomic_DNA"/>
</dbReference>
<evidence type="ECO:0000313" key="2">
    <source>
        <dbReference type="EMBL" id="PWI76140.1"/>
    </source>
</evidence>
<feature type="region of interest" description="Disordered" evidence="1">
    <location>
        <begin position="270"/>
        <end position="295"/>
    </location>
</feature>
<name>A0A2U3ENT9_PURLI</name>
<reference evidence="2 3" key="1">
    <citation type="journal article" date="2016" name="Front. Microbiol.">
        <title>Genome and transcriptome sequences reveal the specific parasitism of the nematophagous Purpureocillium lilacinum 36-1.</title>
        <authorList>
            <person name="Xie J."/>
            <person name="Li S."/>
            <person name="Mo C."/>
            <person name="Xiao X."/>
            <person name="Peng D."/>
            <person name="Wang G."/>
            <person name="Xiao Y."/>
        </authorList>
    </citation>
    <scope>NUCLEOTIDE SEQUENCE [LARGE SCALE GENOMIC DNA]</scope>
    <source>
        <strain evidence="2 3">36-1</strain>
    </source>
</reference>
<sequence>MPPRGPLRACLESACSGAKEAPGVVNVSREWITPTDGAPRGARRRTRDAAAHGDQPLGPSRAGSEYVGEARDKSRCARAAGLPPCPPPCPGTWHASHRGVKVKESEGGAVPVSACSGPWGPATGLVHVGCWTRRLEDATDPSASSSIGTLVVSTEIASVSTASIGVTDLNAASRLGLATDPAACHPPSAQESLPHEKRVHVQSRCVVEEQQDRRVSPGKKWAGAAFLSLTYTPAVAAIETLCATPRHLDATLCGSGFRLLEMGLGRRRSSYPEARAHTRTRTRAKEKNEKGKKEQGSGFIFVMALSSSGRDDRQIWMRVSQVSRARGLHGQEAPGCVPQERERGHEMPRQCMNLRPSPPPGCGGQRIGTMEGTGTTSLVQSPTHV</sequence>
<gene>
    <name evidence="2" type="ORF">PCL_03334</name>
</gene>
<dbReference type="AlphaFoldDB" id="A0A2U3ENT9"/>
<evidence type="ECO:0000256" key="1">
    <source>
        <dbReference type="SAM" id="MobiDB-lite"/>
    </source>
</evidence>
<comment type="caution">
    <text evidence="2">The sequence shown here is derived from an EMBL/GenBank/DDBJ whole genome shotgun (WGS) entry which is preliminary data.</text>
</comment>
<accession>A0A2U3ENT9</accession>
<feature type="compositionally biased region" description="Basic and acidic residues" evidence="1">
    <location>
        <begin position="283"/>
        <end position="295"/>
    </location>
</feature>
<feature type="region of interest" description="Disordered" evidence="1">
    <location>
        <begin position="30"/>
        <end position="67"/>
    </location>
</feature>
<dbReference type="Proteomes" id="UP000245956">
    <property type="component" value="Unassembled WGS sequence"/>
</dbReference>
<organism evidence="2 3">
    <name type="scientific">Purpureocillium lilacinum</name>
    <name type="common">Paecilomyces lilacinus</name>
    <dbReference type="NCBI Taxonomy" id="33203"/>
    <lineage>
        <taxon>Eukaryota</taxon>
        <taxon>Fungi</taxon>
        <taxon>Dikarya</taxon>
        <taxon>Ascomycota</taxon>
        <taxon>Pezizomycotina</taxon>
        <taxon>Sordariomycetes</taxon>
        <taxon>Hypocreomycetidae</taxon>
        <taxon>Hypocreales</taxon>
        <taxon>Ophiocordycipitaceae</taxon>
        <taxon>Purpureocillium</taxon>
    </lineage>
</organism>